<evidence type="ECO:0000313" key="1">
    <source>
        <dbReference type="EMBL" id="EQB30125.1"/>
    </source>
</evidence>
<accession>T0IMT9</accession>
<sequence>MTRERSDIDRALTRKGFVKDETHHHQYIYHNLAGQRTGKRTRMSHGSSHKTIGDNLLGQMAKQLGIPKKSFLELVDCTLDQPGYEKLIS</sequence>
<evidence type="ECO:0000313" key="2">
    <source>
        <dbReference type="Proteomes" id="UP000015523"/>
    </source>
</evidence>
<dbReference type="Proteomes" id="UP000015523">
    <property type="component" value="Unassembled WGS sequence"/>
</dbReference>
<comment type="caution">
    <text evidence="1">The sequence shown here is derived from an EMBL/GenBank/DDBJ whole genome shotgun (WGS) entry which is preliminary data.</text>
</comment>
<proteinExistence type="predicted"/>
<dbReference type="InterPro" id="IPR038570">
    <property type="entry name" value="HicA_sf"/>
</dbReference>
<dbReference type="OrthoDB" id="671511at2"/>
<dbReference type="EMBL" id="AUWY01000126">
    <property type="protein sequence ID" value="EQB30125.1"/>
    <property type="molecule type" value="Genomic_DNA"/>
</dbReference>
<keyword evidence="2" id="KW-1185">Reference proteome</keyword>
<gene>
    <name evidence="1" type="ORF">M529_21375</name>
</gene>
<name>T0IMT9_9SPHN</name>
<dbReference type="RefSeq" id="WP_021319848.1">
    <property type="nucleotide sequence ID" value="NZ_AUWY01000126.1"/>
</dbReference>
<dbReference type="Gene3D" id="3.30.920.30">
    <property type="entry name" value="Hypothetical protein"/>
    <property type="match status" value="1"/>
</dbReference>
<organism evidence="1 2">
    <name type="scientific">Sphingobium ummariense RL-3</name>
    <dbReference type="NCBI Taxonomy" id="1346791"/>
    <lineage>
        <taxon>Bacteria</taxon>
        <taxon>Pseudomonadati</taxon>
        <taxon>Pseudomonadota</taxon>
        <taxon>Alphaproteobacteria</taxon>
        <taxon>Sphingomonadales</taxon>
        <taxon>Sphingomonadaceae</taxon>
        <taxon>Sphingobium</taxon>
    </lineage>
</organism>
<reference evidence="1 2" key="1">
    <citation type="journal article" date="2013" name="Genome Announc.">
        <title>Draft Genome Sequence of Sphingobium ummariense Strain RL-3, a Hexachlorocyclohexane-Degrading Bacterium.</title>
        <authorList>
            <person name="Kohli P."/>
            <person name="Dua A."/>
            <person name="Sangwan N."/>
            <person name="Oldach P."/>
            <person name="Khurana J.P."/>
            <person name="Lal R."/>
        </authorList>
    </citation>
    <scope>NUCLEOTIDE SEQUENCE [LARGE SCALE GENOMIC DNA]</scope>
    <source>
        <strain evidence="1 2">RL-3</strain>
    </source>
</reference>
<protein>
    <recommendedName>
        <fullName evidence="3">Type II toxin-antitoxin system HicA family toxin</fullName>
    </recommendedName>
</protein>
<dbReference type="AlphaFoldDB" id="T0IMT9"/>
<dbReference type="eggNOG" id="ENOG50335GD">
    <property type="taxonomic scope" value="Bacteria"/>
</dbReference>
<dbReference type="PATRIC" id="fig|1346791.3.peg.4133"/>
<evidence type="ECO:0008006" key="3">
    <source>
        <dbReference type="Google" id="ProtNLM"/>
    </source>
</evidence>